<sequence length="144" mass="16259">MASVGTYLNFDGNTKEAFEFYRAVFKSEFVNGIQTFGDLPEDPSNPPMPENIKHMVLHVELPILGGHILRATDAPKEMGFNCAAGNNMHIQLEPDSKEEADRLFNELSIDGVVEMPMQDMFFGAYFGSFQDKFGINWMINFPNK</sequence>
<evidence type="ECO:0000259" key="1">
    <source>
        <dbReference type="Pfam" id="PF06983"/>
    </source>
</evidence>
<dbReference type="InterPro" id="IPR028973">
    <property type="entry name" value="PhnB-like"/>
</dbReference>
<dbReference type="PANTHER" id="PTHR33990">
    <property type="entry name" value="PROTEIN YJDN-RELATED"/>
    <property type="match status" value="1"/>
</dbReference>
<dbReference type="CDD" id="cd06588">
    <property type="entry name" value="PhnB_like"/>
    <property type="match status" value="1"/>
</dbReference>
<proteinExistence type="predicted"/>
<name>A0ABV7YTQ3_9BACT</name>
<reference evidence="3" key="1">
    <citation type="journal article" date="2019" name="Int. J. Syst. Evol. Microbiol.">
        <title>The Global Catalogue of Microorganisms (GCM) 10K type strain sequencing project: providing services to taxonomists for standard genome sequencing and annotation.</title>
        <authorList>
            <consortium name="The Broad Institute Genomics Platform"/>
            <consortium name="The Broad Institute Genome Sequencing Center for Infectious Disease"/>
            <person name="Wu L."/>
            <person name="Ma J."/>
        </authorList>
    </citation>
    <scope>NUCLEOTIDE SEQUENCE [LARGE SCALE GENOMIC DNA]</scope>
    <source>
        <strain evidence="3">CECT 7956</strain>
    </source>
</reference>
<feature type="domain" description="PhnB-like" evidence="1">
    <location>
        <begin position="5"/>
        <end position="139"/>
    </location>
</feature>
<protein>
    <submittedName>
        <fullName evidence="2">VOC family protein</fullName>
    </submittedName>
</protein>
<dbReference type="Proteomes" id="UP001595616">
    <property type="component" value="Unassembled WGS sequence"/>
</dbReference>
<comment type="caution">
    <text evidence="2">The sequence shown here is derived from an EMBL/GenBank/DDBJ whole genome shotgun (WGS) entry which is preliminary data.</text>
</comment>
<dbReference type="Pfam" id="PF06983">
    <property type="entry name" value="3-dmu-9_3-mt"/>
    <property type="match status" value="1"/>
</dbReference>
<organism evidence="2 3">
    <name type="scientific">Lacihabitans lacunae</name>
    <dbReference type="NCBI Taxonomy" id="1028214"/>
    <lineage>
        <taxon>Bacteria</taxon>
        <taxon>Pseudomonadati</taxon>
        <taxon>Bacteroidota</taxon>
        <taxon>Cytophagia</taxon>
        <taxon>Cytophagales</taxon>
        <taxon>Leadbetterellaceae</taxon>
        <taxon>Lacihabitans</taxon>
    </lineage>
</organism>
<dbReference type="Gene3D" id="3.10.180.10">
    <property type="entry name" value="2,3-Dihydroxybiphenyl 1,2-Dioxygenase, domain 1"/>
    <property type="match status" value="1"/>
</dbReference>
<gene>
    <name evidence="2" type="ORF">ACFOOI_01385</name>
</gene>
<dbReference type="PANTHER" id="PTHR33990:SF1">
    <property type="entry name" value="PROTEIN YJDN"/>
    <property type="match status" value="1"/>
</dbReference>
<dbReference type="RefSeq" id="WP_379834141.1">
    <property type="nucleotide sequence ID" value="NZ_JBHRYQ010000001.1"/>
</dbReference>
<dbReference type="EMBL" id="JBHRYQ010000001">
    <property type="protein sequence ID" value="MFC3809293.1"/>
    <property type="molecule type" value="Genomic_DNA"/>
</dbReference>
<dbReference type="InterPro" id="IPR029068">
    <property type="entry name" value="Glyas_Bleomycin-R_OHBP_Dase"/>
</dbReference>
<keyword evidence="3" id="KW-1185">Reference proteome</keyword>
<dbReference type="SUPFAM" id="SSF54593">
    <property type="entry name" value="Glyoxalase/Bleomycin resistance protein/Dihydroxybiphenyl dioxygenase"/>
    <property type="match status" value="1"/>
</dbReference>
<accession>A0ABV7YTQ3</accession>
<evidence type="ECO:0000313" key="2">
    <source>
        <dbReference type="EMBL" id="MFC3809293.1"/>
    </source>
</evidence>
<evidence type="ECO:0000313" key="3">
    <source>
        <dbReference type="Proteomes" id="UP001595616"/>
    </source>
</evidence>